<dbReference type="OrthoDB" id="4954742at2"/>
<dbReference type="Gene3D" id="3.90.1140.10">
    <property type="entry name" value="Cyclic phosphodiesterase"/>
    <property type="match status" value="1"/>
</dbReference>
<protein>
    <recommendedName>
        <fullName evidence="3">Phosphonate metabolism protein</fullName>
    </recommendedName>
</protein>
<dbReference type="STRING" id="391616.OA238_c39240"/>
<dbReference type="KEGG" id="oar:OA238_c39240"/>
<evidence type="ECO:0000313" key="1">
    <source>
        <dbReference type="EMBL" id="AGI73863.1"/>
    </source>
</evidence>
<evidence type="ECO:0008006" key="3">
    <source>
        <dbReference type="Google" id="ProtNLM"/>
    </source>
</evidence>
<gene>
    <name evidence="1" type="ORF">OA238_c39240</name>
</gene>
<dbReference type="EMBL" id="CP003742">
    <property type="protein sequence ID" value="AGI73863.1"/>
    <property type="molecule type" value="Genomic_DNA"/>
</dbReference>
<dbReference type="AlphaFoldDB" id="M9RQ53"/>
<dbReference type="eggNOG" id="COG3709">
    <property type="taxonomic scope" value="Bacteria"/>
</dbReference>
<dbReference type="HOGENOM" id="CLU_074099_0_0_5"/>
<dbReference type="InterPro" id="IPR009389">
    <property type="entry name" value="DUF1045"/>
</dbReference>
<evidence type="ECO:0000313" key="2">
    <source>
        <dbReference type="Proteomes" id="UP000004688"/>
    </source>
</evidence>
<dbReference type="RefSeq" id="WP_015496848.1">
    <property type="nucleotide sequence ID" value="NC_020908.1"/>
</dbReference>
<reference evidence="1 2" key="1">
    <citation type="journal article" date="2013" name="PLoS ONE">
        <title>Poles Apart: Arctic and Antarctic Octadecabacter strains Share High Genome Plasticity and a New Type of Xanthorhodopsin.</title>
        <authorList>
            <person name="Vollmers J."/>
            <person name="Voget S."/>
            <person name="Dietrich S."/>
            <person name="Gollnow K."/>
            <person name="Smits M."/>
            <person name="Meyer K."/>
            <person name="Brinkhoff T."/>
            <person name="Simon M."/>
            <person name="Daniel R."/>
        </authorList>
    </citation>
    <scope>NUCLEOTIDE SEQUENCE [LARGE SCALE GENOMIC DNA]</scope>
    <source>
        <strain evidence="1 2">238</strain>
    </source>
</reference>
<sequence length="224" mass="24442">MFERYAIFYTPTGPLADFGAHWLGWDSARGCAVAHPVIGGIDVAEITQTPRKYGLHGTLKAPFHLAEGGDLARLQDSATDFAASQAAFNIGALALRYDSGFVALRPNTQPAALLNCAAATVKAFDTFRAPLTDKDIARRRKASLTGRQEQQMLDWGYPFIFDDFHFHLTLSSPLAQDAALRLIEVLSPHLANIVPNPVVIDGITLMGQDAQGMFHHIHRYALTG</sequence>
<accession>M9RQ53</accession>
<dbReference type="Pfam" id="PF06299">
    <property type="entry name" value="DUF1045"/>
    <property type="match status" value="1"/>
</dbReference>
<name>M9RQ53_9RHOB</name>
<keyword evidence="2" id="KW-1185">Reference proteome</keyword>
<dbReference type="Proteomes" id="UP000004688">
    <property type="component" value="Chromosome"/>
</dbReference>
<organism evidence="1 2">
    <name type="scientific">Octadecabacter arcticus 238</name>
    <dbReference type="NCBI Taxonomy" id="391616"/>
    <lineage>
        <taxon>Bacteria</taxon>
        <taxon>Pseudomonadati</taxon>
        <taxon>Pseudomonadota</taxon>
        <taxon>Alphaproteobacteria</taxon>
        <taxon>Rhodobacterales</taxon>
        <taxon>Roseobacteraceae</taxon>
        <taxon>Octadecabacter</taxon>
    </lineage>
</organism>
<proteinExistence type="predicted"/>
<dbReference type="PIRSF" id="PIRSF033328">
    <property type="entry name" value="Phest_Mll4975"/>
    <property type="match status" value="1"/>
</dbReference>